<dbReference type="EMBL" id="REGN01003814">
    <property type="protein sequence ID" value="RNA20617.1"/>
    <property type="molecule type" value="Genomic_DNA"/>
</dbReference>
<sequence length="67" mass="7597">MNSFPSKCLSIHVPTSSLPDTIQADTARSKSSLYYQKKLLPGSSFLTDESFKKNQDLAEHEFIKFEI</sequence>
<proteinExistence type="predicted"/>
<dbReference type="Proteomes" id="UP000276133">
    <property type="component" value="Unassembled WGS sequence"/>
</dbReference>
<organism evidence="1 2">
    <name type="scientific">Brachionus plicatilis</name>
    <name type="common">Marine rotifer</name>
    <name type="synonym">Brachionus muelleri</name>
    <dbReference type="NCBI Taxonomy" id="10195"/>
    <lineage>
        <taxon>Eukaryota</taxon>
        <taxon>Metazoa</taxon>
        <taxon>Spiralia</taxon>
        <taxon>Gnathifera</taxon>
        <taxon>Rotifera</taxon>
        <taxon>Eurotatoria</taxon>
        <taxon>Monogononta</taxon>
        <taxon>Pseudotrocha</taxon>
        <taxon>Ploima</taxon>
        <taxon>Brachionidae</taxon>
        <taxon>Brachionus</taxon>
    </lineage>
</organism>
<evidence type="ECO:0000313" key="1">
    <source>
        <dbReference type="EMBL" id="RNA20617.1"/>
    </source>
</evidence>
<keyword evidence="2" id="KW-1185">Reference proteome</keyword>
<accession>A0A3M7RAR6</accession>
<dbReference type="AlphaFoldDB" id="A0A3M7RAR6"/>
<protein>
    <submittedName>
        <fullName evidence="1">Uncharacterized protein</fullName>
    </submittedName>
</protein>
<evidence type="ECO:0000313" key="2">
    <source>
        <dbReference type="Proteomes" id="UP000276133"/>
    </source>
</evidence>
<reference evidence="1 2" key="1">
    <citation type="journal article" date="2018" name="Sci. Rep.">
        <title>Genomic signatures of local adaptation to the degree of environmental predictability in rotifers.</title>
        <authorList>
            <person name="Franch-Gras L."/>
            <person name="Hahn C."/>
            <person name="Garcia-Roger E.M."/>
            <person name="Carmona M.J."/>
            <person name="Serra M."/>
            <person name="Gomez A."/>
        </authorList>
    </citation>
    <scope>NUCLEOTIDE SEQUENCE [LARGE SCALE GENOMIC DNA]</scope>
    <source>
        <strain evidence="1">HYR1</strain>
    </source>
</reference>
<name>A0A3M7RAR6_BRAPC</name>
<comment type="caution">
    <text evidence="1">The sequence shown here is derived from an EMBL/GenBank/DDBJ whole genome shotgun (WGS) entry which is preliminary data.</text>
</comment>
<gene>
    <name evidence="1" type="ORF">BpHYR1_024528</name>
</gene>